<name>A0A1V8Y745_9ENTE</name>
<dbReference type="InterPro" id="IPR003615">
    <property type="entry name" value="HNH_nuc"/>
</dbReference>
<comment type="caution">
    <text evidence="2">The sequence shown here is derived from an EMBL/GenBank/DDBJ whole genome shotgun (WGS) entry which is preliminary data.</text>
</comment>
<gene>
    <name evidence="2" type="ORF">BH747_12160</name>
</gene>
<dbReference type="Gene3D" id="3.90.75.20">
    <property type="match status" value="1"/>
</dbReference>
<dbReference type="SMART" id="SM00497">
    <property type="entry name" value="IENR1"/>
    <property type="match status" value="1"/>
</dbReference>
<sequence>MKQYERYGYKRVTLLKSGIAKSFGVHRLVAIHFLEDEESDLVVNHIDGNKANNNAKNLEWCTQAQNVHHFTKKGRVVQSDINGNIVKVWNSALEAEKLGGFDNSAIIKCCRGKRPHHKNYIWEYEKIT</sequence>
<evidence type="ECO:0000313" key="2">
    <source>
        <dbReference type="EMBL" id="OQO68425.1"/>
    </source>
</evidence>
<dbReference type="SUPFAM" id="SSF64496">
    <property type="entry name" value="DNA-binding domain of intron-encoded endonucleases"/>
    <property type="match status" value="1"/>
</dbReference>
<evidence type="ECO:0000313" key="3">
    <source>
        <dbReference type="Proteomes" id="UP000192477"/>
    </source>
</evidence>
<evidence type="ECO:0000259" key="1">
    <source>
        <dbReference type="Pfam" id="PF13392"/>
    </source>
</evidence>
<proteinExistence type="predicted"/>
<protein>
    <recommendedName>
        <fullName evidence="1">HNH nuclease domain-containing protein</fullName>
    </recommendedName>
</protein>
<dbReference type="Proteomes" id="UP000192477">
    <property type="component" value="Unassembled WGS sequence"/>
</dbReference>
<organism evidence="2 3">
    <name type="scientific">Enterococcus villorum</name>
    <dbReference type="NCBI Taxonomy" id="112904"/>
    <lineage>
        <taxon>Bacteria</taxon>
        <taxon>Bacillati</taxon>
        <taxon>Bacillota</taxon>
        <taxon>Bacilli</taxon>
        <taxon>Lactobacillales</taxon>
        <taxon>Enterococcaceae</taxon>
        <taxon>Enterococcus</taxon>
    </lineage>
</organism>
<dbReference type="Pfam" id="PF13392">
    <property type="entry name" value="HNH_3"/>
    <property type="match status" value="1"/>
</dbReference>
<dbReference type="OrthoDB" id="6631788at2"/>
<dbReference type="STRING" id="112904.BH747_12160"/>
<feature type="domain" description="HNH nuclease" evidence="1">
    <location>
        <begin position="24"/>
        <end position="67"/>
    </location>
</feature>
<reference evidence="2 3" key="1">
    <citation type="journal article" date="2017" name="BMC Microbiol.">
        <title>Comparative genomics of Enterococcus spp. isolated from bovine feces.</title>
        <authorList>
            <person name="Beukers A.G."/>
            <person name="Zaheer R."/>
            <person name="Goji N."/>
            <person name="Amoako K.K."/>
            <person name="Chaves A.V."/>
            <person name="Ward M.P."/>
            <person name="McAllister T.A."/>
        </authorList>
    </citation>
    <scope>NUCLEOTIDE SEQUENCE [LARGE SCALE GENOMIC DNA]</scope>
    <source>
        <strain evidence="2 3">F1129D 143</strain>
    </source>
</reference>
<dbReference type="SUPFAM" id="SSF54060">
    <property type="entry name" value="His-Me finger endonucleases"/>
    <property type="match status" value="1"/>
</dbReference>
<dbReference type="InterPro" id="IPR003647">
    <property type="entry name" value="Intron_nuc_1_rpt"/>
</dbReference>
<accession>A0A1V8Y745</accession>
<dbReference type="InterPro" id="IPR044925">
    <property type="entry name" value="His-Me_finger_sf"/>
</dbReference>
<dbReference type="EMBL" id="MJEA01000017">
    <property type="protein sequence ID" value="OQO68425.1"/>
    <property type="molecule type" value="Genomic_DNA"/>
</dbReference>
<dbReference type="AlphaFoldDB" id="A0A1V8Y745"/>